<organism evidence="1 2">
    <name type="scientific">Stephanodiscus triporus</name>
    <dbReference type="NCBI Taxonomy" id="2934178"/>
    <lineage>
        <taxon>Eukaryota</taxon>
        <taxon>Sar</taxon>
        <taxon>Stramenopiles</taxon>
        <taxon>Ochrophyta</taxon>
        <taxon>Bacillariophyta</taxon>
        <taxon>Coscinodiscophyceae</taxon>
        <taxon>Thalassiosirophycidae</taxon>
        <taxon>Stephanodiscales</taxon>
        <taxon>Stephanodiscaceae</taxon>
        <taxon>Stephanodiscus</taxon>
    </lineage>
</organism>
<keyword evidence="2" id="KW-1185">Reference proteome</keyword>
<reference evidence="1 2" key="1">
    <citation type="submission" date="2024-10" db="EMBL/GenBank/DDBJ databases">
        <title>Updated reference genomes for cyclostephanoid diatoms.</title>
        <authorList>
            <person name="Roberts W.R."/>
            <person name="Alverson A.J."/>
        </authorList>
    </citation>
    <scope>NUCLEOTIDE SEQUENCE [LARGE SCALE GENOMIC DNA]</scope>
    <source>
        <strain evidence="1 2">AJA276-08</strain>
    </source>
</reference>
<name>A0ABD3P2P5_9STRA</name>
<dbReference type="Proteomes" id="UP001530315">
    <property type="component" value="Unassembled WGS sequence"/>
</dbReference>
<dbReference type="AlphaFoldDB" id="A0ABD3P2P5"/>
<protein>
    <submittedName>
        <fullName evidence="1">Uncharacterized protein</fullName>
    </submittedName>
</protein>
<accession>A0ABD3P2P5</accession>
<gene>
    <name evidence="1" type="ORF">ACHAW5_000702</name>
</gene>
<evidence type="ECO:0000313" key="1">
    <source>
        <dbReference type="EMBL" id="KAL3782081.1"/>
    </source>
</evidence>
<proteinExistence type="predicted"/>
<comment type="caution">
    <text evidence="1">The sequence shown here is derived from an EMBL/GenBank/DDBJ whole genome shotgun (WGS) entry which is preliminary data.</text>
</comment>
<dbReference type="EMBL" id="JALLAZ020001036">
    <property type="protein sequence ID" value="KAL3782081.1"/>
    <property type="molecule type" value="Genomic_DNA"/>
</dbReference>
<sequence>MPLPLFTDTFFMSQGRFLPWSCPAVSSTEKDFGLTLPPVESVLGFEDTRPWNATEALPWLANHKRLIVTGLTFPQDLALRLASGGHGV</sequence>
<evidence type="ECO:0000313" key="2">
    <source>
        <dbReference type="Proteomes" id="UP001530315"/>
    </source>
</evidence>